<reference evidence="1 2" key="1">
    <citation type="submission" date="2019-09" db="EMBL/GenBank/DDBJ databases">
        <authorList>
            <person name="Ou C."/>
        </authorList>
    </citation>
    <scope>NUCLEOTIDE SEQUENCE [LARGE SCALE GENOMIC DNA]</scope>
    <source>
        <strain evidence="1">S2</strain>
        <tissue evidence="1">Leaf</tissue>
    </source>
</reference>
<keyword evidence="1" id="KW-0648">Protein biosynthesis</keyword>
<reference evidence="2" key="2">
    <citation type="submission" date="2019-10" db="EMBL/GenBank/DDBJ databases">
        <title>A de novo genome assembly of a pear dwarfing rootstock.</title>
        <authorList>
            <person name="Wang F."/>
            <person name="Wang J."/>
            <person name="Li S."/>
            <person name="Zhang Y."/>
            <person name="Fang M."/>
            <person name="Ma L."/>
            <person name="Zhao Y."/>
            <person name="Jiang S."/>
        </authorList>
    </citation>
    <scope>NUCLEOTIDE SEQUENCE [LARGE SCALE GENOMIC DNA]</scope>
</reference>
<sequence length="63" mass="7211">MVVLETPKPVRAPELYTRTPQRTWLEIEARNGQEEENLRGLRNWIGRIENLGKPAVDAGRVEG</sequence>
<keyword evidence="2" id="KW-1185">Reference proteome</keyword>
<accession>A0A5N5HVU4</accession>
<evidence type="ECO:0000313" key="2">
    <source>
        <dbReference type="Proteomes" id="UP000327157"/>
    </source>
</evidence>
<reference evidence="1 2" key="3">
    <citation type="submission" date="2019-11" db="EMBL/GenBank/DDBJ databases">
        <title>A de novo genome assembly of a pear dwarfing rootstock.</title>
        <authorList>
            <person name="Wang F."/>
            <person name="Wang J."/>
            <person name="Li S."/>
            <person name="Zhang Y."/>
            <person name="Fang M."/>
            <person name="Ma L."/>
            <person name="Zhao Y."/>
            <person name="Jiang S."/>
        </authorList>
    </citation>
    <scope>NUCLEOTIDE SEQUENCE [LARGE SCALE GENOMIC DNA]</scope>
    <source>
        <strain evidence="1">S2</strain>
        <tissue evidence="1">Leaf</tissue>
    </source>
</reference>
<proteinExistence type="predicted"/>
<protein>
    <submittedName>
        <fullName evidence="1">Transcription initiation factor TFIID subunit 12-like</fullName>
    </submittedName>
</protein>
<dbReference type="GO" id="GO:0003743">
    <property type="term" value="F:translation initiation factor activity"/>
    <property type="evidence" value="ECO:0007669"/>
    <property type="project" value="UniProtKB-KW"/>
</dbReference>
<dbReference type="EMBL" id="SMOL01000143">
    <property type="protein sequence ID" value="KAB2630282.1"/>
    <property type="molecule type" value="Genomic_DNA"/>
</dbReference>
<dbReference type="Proteomes" id="UP000327157">
    <property type="component" value="Chromosome 12"/>
</dbReference>
<evidence type="ECO:0000313" key="1">
    <source>
        <dbReference type="EMBL" id="KAB2630282.1"/>
    </source>
</evidence>
<name>A0A5N5HVU4_9ROSA</name>
<organism evidence="1 2">
    <name type="scientific">Pyrus ussuriensis x Pyrus communis</name>
    <dbReference type="NCBI Taxonomy" id="2448454"/>
    <lineage>
        <taxon>Eukaryota</taxon>
        <taxon>Viridiplantae</taxon>
        <taxon>Streptophyta</taxon>
        <taxon>Embryophyta</taxon>
        <taxon>Tracheophyta</taxon>
        <taxon>Spermatophyta</taxon>
        <taxon>Magnoliopsida</taxon>
        <taxon>eudicotyledons</taxon>
        <taxon>Gunneridae</taxon>
        <taxon>Pentapetalae</taxon>
        <taxon>rosids</taxon>
        <taxon>fabids</taxon>
        <taxon>Rosales</taxon>
        <taxon>Rosaceae</taxon>
        <taxon>Amygdaloideae</taxon>
        <taxon>Maleae</taxon>
        <taxon>Pyrus</taxon>
    </lineage>
</organism>
<gene>
    <name evidence="1" type="ORF">D8674_007801</name>
</gene>
<comment type="caution">
    <text evidence="1">The sequence shown here is derived from an EMBL/GenBank/DDBJ whole genome shotgun (WGS) entry which is preliminary data.</text>
</comment>
<dbReference type="AlphaFoldDB" id="A0A5N5HVU4"/>
<keyword evidence="1" id="KW-0396">Initiation factor</keyword>